<sequence>MKSFNKTFLPNQKYKNYNWYIINCKNQSLGRLSTYIVNLLSGKGKSYYYPSINTGDYIILTNIQSIIMDQKKIIFSVYNPGYPGRALKAKKVYQCSPKLIVERSIKQMLSKTKVKDLLNKLRFYNDNLHTHQAQNPININIKDLYFFNLK</sequence>
<dbReference type="InterPro" id="IPR036899">
    <property type="entry name" value="Ribosomal_uL13_sf"/>
</dbReference>
<gene>
    <name evidence="4" type="primary">rpl13</name>
</gene>
<dbReference type="Gene3D" id="3.90.1180.10">
    <property type="entry name" value="Ribosomal protein L13"/>
    <property type="match status" value="1"/>
</dbReference>
<name>A0A5C0F2M0_NITAL</name>
<dbReference type="PANTHER" id="PTHR11545">
    <property type="entry name" value="RIBOSOMAL PROTEIN L13"/>
    <property type="match status" value="1"/>
</dbReference>
<dbReference type="RefSeq" id="YP_009695296.1">
    <property type="nucleotide sequence ID" value="NC_044785.1"/>
</dbReference>
<dbReference type="EMBL" id="MN065498">
    <property type="protein sequence ID" value="QEI59604.1"/>
    <property type="molecule type" value="Genomic_DNA"/>
</dbReference>
<dbReference type="HAMAP" id="MF_01366">
    <property type="entry name" value="Ribosomal_uL13"/>
    <property type="match status" value="1"/>
</dbReference>
<dbReference type="InterPro" id="IPR005823">
    <property type="entry name" value="Ribosomal_uL13_bac-type"/>
</dbReference>
<keyword evidence="2 4" id="KW-0689">Ribosomal protein</keyword>
<dbReference type="GO" id="GO:0003735">
    <property type="term" value="F:structural constituent of ribosome"/>
    <property type="evidence" value="ECO:0007669"/>
    <property type="project" value="InterPro"/>
</dbReference>
<dbReference type="AlphaFoldDB" id="A0A5C0F2M0"/>
<dbReference type="InterPro" id="IPR005822">
    <property type="entry name" value="Ribosomal_uL13"/>
</dbReference>
<keyword evidence="3" id="KW-0687">Ribonucleoprotein</keyword>
<dbReference type="GO" id="GO:0017148">
    <property type="term" value="P:negative regulation of translation"/>
    <property type="evidence" value="ECO:0007669"/>
    <property type="project" value="TreeGrafter"/>
</dbReference>
<dbReference type="GO" id="GO:0003729">
    <property type="term" value="F:mRNA binding"/>
    <property type="evidence" value="ECO:0007669"/>
    <property type="project" value="TreeGrafter"/>
</dbReference>
<evidence type="ECO:0000256" key="2">
    <source>
        <dbReference type="ARBA" id="ARBA00022980"/>
    </source>
</evidence>
<dbReference type="Pfam" id="PF00572">
    <property type="entry name" value="Ribosomal_L13"/>
    <property type="match status" value="1"/>
</dbReference>
<comment type="similarity">
    <text evidence="1">Belongs to the universal ribosomal protein uL13 family.</text>
</comment>
<accession>A0A5C0F2M0</accession>
<evidence type="ECO:0000313" key="4">
    <source>
        <dbReference type="EMBL" id="QEI59604.1"/>
    </source>
</evidence>
<organism evidence="4">
    <name type="scientific">Nitzschia alba</name>
    <name type="common">Marine diatom</name>
    <dbReference type="NCBI Taxonomy" id="2858"/>
    <lineage>
        <taxon>Eukaryota</taxon>
        <taxon>Sar</taxon>
        <taxon>Stramenopiles</taxon>
        <taxon>Ochrophyta</taxon>
        <taxon>Bacillariophyta</taxon>
        <taxon>Bacillariophyceae</taxon>
        <taxon>Bacillariophycidae</taxon>
        <taxon>Bacillariales</taxon>
        <taxon>Bacillariaceae</taxon>
        <taxon>Nitzschia</taxon>
    </lineage>
</organism>
<evidence type="ECO:0000256" key="1">
    <source>
        <dbReference type="ARBA" id="ARBA00006227"/>
    </source>
</evidence>
<dbReference type="PIRSF" id="PIRSF002181">
    <property type="entry name" value="Ribosomal_L13"/>
    <property type="match status" value="1"/>
</dbReference>
<dbReference type="CDD" id="cd00392">
    <property type="entry name" value="Ribosomal_L13"/>
    <property type="match status" value="1"/>
</dbReference>
<keyword evidence="4" id="KW-0934">Plastid</keyword>
<reference evidence="4" key="1">
    <citation type="submission" date="2019-06" db="EMBL/GenBank/DDBJ databases">
        <authorList>
            <person name="Grosvenor D.A."/>
            <person name="Keepers K.G."/>
            <person name="Pogoda C.S."/>
            <person name="Kane N.C."/>
            <person name="Kociolek J.P."/>
        </authorList>
    </citation>
    <scope>NUCLEOTIDE SEQUENCE</scope>
</reference>
<evidence type="ECO:0000256" key="3">
    <source>
        <dbReference type="ARBA" id="ARBA00023274"/>
    </source>
</evidence>
<proteinExistence type="inferred from homology"/>
<dbReference type="SUPFAM" id="SSF52161">
    <property type="entry name" value="Ribosomal protein L13"/>
    <property type="match status" value="1"/>
</dbReference>
<geneLocation type="plastid" evidence="4"/>
<dbReference type="GO" id="GO:0006412">
    <property type="term" value="P:translation"/>
    <property type="evidence" value="ECO:0007669"/>
    <property type="project" value="InterPro"/>
</dbReference>
<protein>
    <submittedName>
        <fullName evidence="4">50S ribosomal protein L13</fullName>
    </submittedName>
</protein>
<dbReference type="PANTHER" id="PTHR11545:SF41">
    <property type="entry name" value="50S RIBOSOMAL PROTEIN L13, CHLOROPLASTIC"/>
    <property type="match status" value="1"/>
</dbReference>
<dbReference type="NCBIfam" id="TIGR01066">
    <property type="entry name" value="rplM_bact"/>
    <property type="match status" value="1"/>
</dbReference>
<dbReference type="GO" id="GO:0005762">
    <property type="term" value="C:mitochondrial large ribosomal subunit"/>
    <property type="evidence" value="ECO:0007669"/>
    <property type="project" value="TreeGrafter"/>
</dbReference>
<dbReference type="GeneID" id="41826874"/>